<sequence length="293" mass="32520">MVTYQPLSELPIRQVSELWNHAFEGYIVNASMPLDRFIARIVNDGLCLERSLACYVDGVPAGIVVNSYREEDGMLIARNGGTAIAPEFRGQGIGKKMMEKNAELYIEQGVRRAYLEAISTNEPAISLYESVGYEIIDRLLIMTNEQAIDLQPTQETLSRYTRVRGMAAEAASVAFYRSGEVWQTDVTGIKDGECVIVLEGEEQVGYGLFKRVFDAKGRLTAITLLRCEAAPGHPDAVAVLKAAIQEIIQSGYTCKRSAFNIRASHKELVDVLKEYGFTSSMEQVLMVHEYSAT</sequence>
<feature type="domain" description="N-acetyltransferase" evidence="3">
    <location>
        <begin position="2"/>
        <end position="155"/>
    </location>
</feature>
<dbReference type="AlphaFoldDB" id="A0A0M1P7X4"/>
<comment type="caution">
    <text evidence="4">The sequence shown here is derived from an EMBL/GenBank/DDBJ whole genome shotgun (WGS) entry which is preliminary data.</text>
</comment>
<keyword evidence="1 4" id="KW-0808">Transferase</keyword>
<keyword evidence="2" id="KW-0012">Acyltransferase</keyword>
<dbReference type="Gene3D" id="3.40.630.30">
    <property type="match status" value="1"/>
</dbReference>
<keyword evidence="5" id="KW-1185">Reference proteome</keyword>
<evidence type="ECO:0000259" key="3">
    <source>
        <dbReference type="PROSITE" id="PS51186"/>
    </source>
</evidence>
<dbReference type="Proteomes" id="UP000036932">
    <property type="component" value="Unassembled WGS sequence"/>
</dbReference>
<evidence type="ECO:0000256" key="2">
    <source>
        <dbReference type="ARBA" id="ARBA00023315"/>
    </source>
</evidence>
<dbReference type="InterPro" id="IPR050680">
    <property type="entry name" value="YpeA/RimI_acetyltransf"/>
</dbReference>
<dbReference type="Pfam" id="PF00583">
    <property type="entry name" value="Acetyltransf_1"/>
    <property type="match status" value="1"/>
</dbReference>
<dbReference type="InterPro" id="IPR016181">
    <property type="entry name" value="Acyl_CoA_acyltransferase"/>
</dbReference>
<dbReference type="PATRIC" id="fig|1705565.3.peg.4835"/>
<name>A0A0M1P7X4_9BACL</name>
<dbReference type="OrthoDB" id="4228396at2"/>
<organism evidence="4 5">
    <name type="scientific">Paenibacillus solani</name>
    <dbReference type="NCBI Taxonomy" id="1705565"/>
    <lineage>
        <taxon>Bacteria</taxon>
        <taxon>Bacillati</taxon>
        <taxon>Bacillota</taxon>
        <taxon>Bacilli</taxon>
        <taxon>Bacillales</taxon>
        <taxon>Paenibacillaceae</taxon>
        <taxon>Paenibacillus</taxon>
    </lineage>
</organism>
<dbReference type="PANTHER" id="PTHR43420">
    <property type="entry name" value="ACETYLTRANSFERASE"/>
    <property type="match status" value="1"/>
</dbReference>
<dbReference type="SUPFAM" id="SSF55729">
    <property type="entry name" value="Acyl-CoA N-acyltransferases (Nat)"/>
    <property type="match status" value="1"/>
</dbReference>
<protein>
    <submittedName>
        <fullName evidence="4">GCN5 family acetyltransferase</fullName>
    </submittedName>
</protein>
<evidence type="ECO:0000313" key="4">
    <source>
        <dbReference type="EMBL" id="KOR90139.1"/>
    </source>
</evidence>
<dbReference type="PROSITE" id="PS51186">
    <property type="entry name" value="GNAT"/>
    <property type="match status" value="1"/>
</dbReference>
<reference evidence="5" key="1">
    <citation type="submission" date="2015-08" db="EMBL/GenBank/DDBJ databases">
        <title>Genome sequencing project for genomic taxonomy and phylogenomics of Bacillus-like bacteria.</title>
        <authorList>
            <person name="Liu B."/>
            <person name="Wang J."/>
            <person name="Zhu Y."/>
            <person name="Liu G."/>
            <person name="Chen Q."/>
            <person name="Chen Z."/>
            <person name="Lan J."/>
            <person name="Che J."/>
            <person name="Ge C."/>
            <person name="Shi H."/>
            <person name="Pan Z."/>
            <person name="Liu X."/>
        </authorList>
    </citation>
    <scope>NUCLEOTIDE SEQUENCE [LARGE SCALE GENOMIC DNA]</scope>
    <source>
        <strain evidence="5">FJAT-22460</strain>
    </source>
</reference>
<gene>
    <name evidence="4" type="ORF">AM231_13990</name>
</gene>
<dbReference type="RefSeq" id="WP_054403085.1">
    <property type="nucleotide sequence ID" value="NZ_LIUT01000001.1"/>
</dbReference>
<accession>A0A0M1P7X4</accession>
<dbReference type="EMBL" id="LIUT01000001">
    <property type="protein sequence ID" value="KOR90139.1"/>
    <property type="molecule type" value="Genomic_DNA"/>
</dbReference>
<dbReference type="InterPro" id="IPR000182">
    <property type="entry name" value="GNAT_dom"/>
</dbReference>
<proteinExistence type="predicted"/>
<dbReference type="CDD" id="cd04301">
    <property type="entry name" value="NAT_SF"/>
    <property type="match status" value="1"/>
</dbReference>
<evidence type="ECO:0000313" key="5">
    <source>
        <dbReference type="Proteomes" id="UP000036932"/>
    </source>
</evidence>
<evidence type="ECO:0000256" key="1">
    <source>
        <dbReference type="ARBA" id="ARBA00022679"/>
    </source>
</evidence>
<dbReference type="GO" id="GO:0016747">
    <property type="term" value="F:acyltransferase activity, transferring groups other than amino-acyl groups"/>
    <property type="evidence" value="ECO:0007669"/>
    <property type="project" value="InterPro"/>
</dbReference>